<organism evidence="1 2">
    <name type="scientific">Marchantia polymorpha</name>
    <name type="common">Common liverwort</name>
    <name type="synonym">Marchantia aquatica</name>
    <dbReference type="NCBI Taxonomy" id="3197"/>
    <lineage>
        <taxon>Eukaryota</taxon>
        <taxon>Viridiplantae</taxon>
        <taxon>Streptophyta</taxon>
        <taxon>Embryophyta</taxon>
        <taxon>Marchantiophyta</taxon>
        <taxon>Marchantiopsida</taxon>
        <taxon>Marchantiidae</taxon>
        <taxon>Marchantiales</taxon>
        <taxon>Marchantiaceae</taxon>
        <taxon>Marchantia</taxon>
    </lineage>
</organism>
<dbReference type="AlphaFoldDB" id="A0A2R6WHX8"/>
<dbReference type="EMBL" id="KZ772760">
    <property type="protein sequence ID" value="PTQ33452.1"/>
    <property type="molecule type" value="Genomic_DNA"/>
</dbReference>
<dbReference type="Proteomes" id="UP000244005">
    <property type="component" value="Unassembled WGS sequence"/>
</dbReference>
<evidence type="ECO:0000313" key="1">
    <source>
        <dbReference type="EMBL" id="PTQ33452.1"/>
    </source>
</evidence>
<keyword evidence="2" id="KW-1185">Reference proteome</keyword>
<accession>A0A2R6WHX8</accession>
<proteinExistence type="predicted"/>
<name>A0A2R6WHX8_MARPO</name>
<sequence length="87" mass="10115">MADNELSSDYWMHTIYSNLSVSAASAESNFRRVGLKRLGAKRRWREMGVSEKTIDEKGREDILTERTGRRRNNAANLRLRLNVVHPR</sequence>
<gene>
    <name evidence="1" type="ORF">MARPO_0088s0002</name>
</gene>
<reference evidence="2" key="1">
    <citation type="journal article" date="2017" name="Cell">
        <title>Insights into land plant evolution garnered from the Marchantia polymorpha genome.</title>
        <authorList>
            <person name="Bowman J.L."/>
            <person name="Kohchi T."/>
            <person name="Yamato K.T."/>
            <person name="Jenkins J."/>
            <person name="Shu S."/>
            <person name="Ishizaki K."/>
            <person name="Yamaoka S."/>
            <person name="Nishihama R."/>
            <person name="Nakamura Y."/>
            <person name="Berger F."/>
            <person name="Adam C."/>
            <person name="Aki S.S."/>
            <person name="Althoff F."/>
            <person name="Araki T."/>
            <person name="Arteaga-Vazquez M.A."/>
            <person name="Balasubrmanian S."/>
            <person name="Barry K."/>
            <person name="Bauer D."/>
            <person name="Boehm C.R."/>
            <person name="Briginshaw L."/>
            <person name="Caballero-Perez J."/>
            <person name="Catarino B."/>
            <person name="Chen F."/>
            <person name="Chiyoda S."/>
            <person name="Chovatia M."/>
            <person name="Davies K.M."/>
            <person name="Delmans M."/>
            <person name="Demura T."/>
            <person name="Dierschke T."/>
            <person name="Dolan L."/>
            <person name="Dorantes-Acosta A.E."/>
            <person name="Eklund D.M."/>
            <person name="Florent S.N."/>
            <person name="Flores-Sandoval E."/>
            <person name="Fujiyama A."/>
            <person name="Fukuzawa H."/>
            <person name="Galik B."/>
            <person name="Grimanelli D."/>
            <person name="Grimwood J."/>
            <person name="Grossniklaus U."/>
            <person name="Hamada T."/>
            <person name="Haseloff J."/>
            <person name="Hetherington A.J."/>
            <person name="Higo A."/>
            <person name="Hirakawa Y."/>
            <person name="Hundley H.N."/>
            <person name="Ikeda Y."/>
            <person name="Inoue K."/>
            <person name="Inoue S.I."/>
            <person name="Ishida S."/>
            <person name="Jia Q."/>
            <person name="Kakita M."/>
            <person name="Kanazawa T."/>
            <person name="Kawai Y."/>
            <person name="Kawashima T."/>
            <person name="Kennedy M."/>
            <person name="Kinose K."/>
            <person name="Kinoshita T."/>
            <person name="Kohara Y."/>
            <person name="Koide E."/>
            <person name="Komatsu K."/>
            <person name="Kopischke S."/>
            <person name="Kubo M."/>
            <person name="Kyozuka J."/>
            <person name="Lagercrantz U."/>
            <person name="Lin S.S."/>
            <person name="Lindquist E."/>
            <person name="Lipzen A.M."/>
            <person name="Lu C.W."/>
            <person name="De Luna E."/>
            <person name="Martienssen R.A."/>
            <person name="Minamino N."/>
            <person name="Mizutani M."/>
            <person name="Mizutani M."/>
            <person name="Mochizuki N."/>
            <person name="Monte I."/>
            <person name="Mosher R."/>
            <person name="Nagasaki H."/>
            <person name="Nakagami H."/>
            <person name="Naramoto S."/>
            <person name="Nishitani K."/>
            <person name="Ohtani M."/>
            <person name="Okamoto T."/>
            <person name="Okumura M."/>
            <person name="Phillips J."/>
            <person name="Pollak B."/>
            <person name="Reinders A."/>
            <person name="Rovekamp M."/>
            <person name="Sano R."/>
            <person name="Sawa S."/>
            <person name="Schmid M.W."/>
            <person name="Shirakawa M."/>
            <person name="Solano R."/>
            <person name="Spunde A."/>
            <person name="Suetsugu N."/>
            <person name="Sugano S."/>
            <person name="Sugiyama A."/>
            <person name="Sun R."/>
            <person name="Suzuki Y."/>
            <person name="Takenaka M."/>
            <person name="Takezawa D."/>
            <person name="Tomogane H."/>
            <person name="Tsuzuki M."/>
            <person name="Ueda T."/>
            <person name="Umeda M."/>
            <person name="Ward J.M."/>
            <person name="Watanabe Y."/>
            <person name="Yazaki K."/>
            <person name="Yokoyama R."/>
            <person name="Yoshitake Y."/>
            <person name="Yotsui I."/>
            <person name="Zachgo S."/>
            <person name="Schmutz J."/>
        </authorList>
    </citation>
    <scope>NUCLEOTIDE SEQUENCE [LARGE SCALE GENOMIC DNA]</scope>
    <source>
        <strain evidence="2">Tak-1</strain>
    </source>
</reference>
<dbReference type="Gramene" id="Mp7g02850.1">
    <property type="protein sequence ID" value="Mp7g02850.1.cds"/>
    <property type="gene ID" value="Mp7g02850"/>
</dbReference>
<evidence type="ECO:0000313" key="2">
    <source>
        <dbReference type="Proteomes" id="UP000244005"/>
    </source>
</evidence>
<protein>
    <submittedName>
        <fullName evidence="1">Uncharacterized protein</fullName>
    </submittedName>
</protein>